<evidence type="ECO:0000256" key="4">
    <source>
        <dbReference type="ARBA" id="ARBA00022946"/>
    </source>
</evidence>
<proteinExistence type="inferred from homology"/>
<evidence type="ECO:0000259" key="6">
    <source>
        <dbReference type="PROSITE" id="PS51770"/>
    </source>
</evidence>
<comment type="similarity">
    <text evidence="1">Belongs to the acyl coenzyme A hydrolase family.</text>
</comment>
<evidence type="ECO:0000256" key="1">
    <source>
        <dbReference type="ARBA" id="ARBA00010458"/>
    </source>
</evidence>
<name>A0AAE0EWT4_9CHLO</name>
<feature type="coiled-coil region" evidence="5">
    <location>
        <begin position="51"/>
        <end position="78"/>
    </location>
</feature>
<organism evidence="7 8">
    <name type="scientific">Cymbomonas tetramitiformis</name>
    <dbReference type="NCBI Taxonomy" id="36881"/>
    <lineage>
        <taxon>Eukaryota</taxon>
        <taxon>Viridiplantae</taxon>
        <taxon>Chlorophyta</taxon>
        <taxon>Pyramimonadophyceae</taxon>
        <taxon>Pyramimonadales</taxon>
        <taxon>Pyramimonadaceae</taxon>
        <taxon>Cymbomonas</taxon>
    </lineage>
</organism>
<dbReference type="InterPro" id="IPR033120">
    <property type="entry name" value="HOTDOG_ACOT"/>
</dbReference>
<keyword evidence="4" id="KW-0809">Transit peptide</keyword>
<keyword evidence="5" id="KW-0175">Coiled coil</keyword>
<dbReference type="EMBL" id="LGRX02032751">
    <property type="protein sequence ID" value="KAK3243621.1"/>
    <property type="molecule type" value="Genomic_DNA"/>
</dbReference>
<dbReference type="PROSITE" id="PS51770">
    <property type="entry name" value="HOTDOG_ACOT"/>
    <property type="match status" value="2"/>
</dbReference>
<protein>
    <recommendedName>
        <fullName evidence="6">HotDog ACOT-type domain-containing protein</fullName>
    </recommendedName>
</protein>
<comment type="caution">
    <text evidence="7">The sequence shown here is derived from an EMBL/GenBank/DDBJ whole genome shotgun (WGS) entry which is preliminary data.</text>
</comment>
<accession>A0AAE0EWT4</accession>
<dbReference type="GO" id="GO:0006637">
    <property type="term" value="P:acyl-CoA metabolic process"/>
    <property type="evidence" value="ECO:0007669"/>
    <property type="project" value="TreeGrafter"/>
</dbReference>
<dbReference type="InterPro" id="IPR029069">
    <property type="entry name" value="HotDog_dom_sf"/>
</dbReference>
<evidence type="ECO:0000256" key="2">
    <source>
        <dbReference type="ARBA" id="ARBA00022737"/>
    </source>
</evidence>
<dbReference type="Gene3D" id="3.10.129.10">
    <property type="entry name" value="Hotdog Thioesterase"/>
    <property type="match status" value="2"/>
</dbReference>
<sequence>MMLFNRGRDVLNLCGVVSRLRCVTVGSLHPSASSHAPYSTTSASPFAATATTTITDELRNMRRDRRRAEEKIAIATRSQTDATPKVPKRTTIEYPFSTNEGLRQEYTNPWGFVRLGRVLEDLDSLAGNIAFLHCDDDDPETFPNLIVTASVDEVKLHERLCLDKDMQLSGAVTWVGRSSLNIRMDVRQGKCKDSLADASPSLSAEFTFVARNPVTGKSAVVHPLLPSSPEETALFQMGEEKATRRKQARVAAASPKPGIASNAAESSEEVELRRALLGESRNRRELPGLSDGDAVCMDTTGLENVFVCQPQHQNMAGRVFGGFIMRRAFELAFSTCYMFGGMRPSLLDVDEITFQKPVDVGNLMRLKSCILHTEPETGVVHVEVEAFVMTPECVSSALSNTFNFRFRSNKSDGGKCLKRVLPSTEEEARRMMQCIIARGNSQ</sequence>
<dbReference type="AlphaFoldDB" id="A0AAE0EWT4"/>
<dbReference type="PANTHER" id="PTHR12655">
    <property type="entry name" value="ACYL-COA THIOESTERASE"/>
    <property type="match status" value="1"/>
</dbReference>
<keyword evidence="2" id="KW-0677">Repeat</keyword>
<dbReference type="Proteomes" id="UP001190700">
    <property type="component" value="Unassembled WGS sequence"/>
</dbReference>
<evidence type="ECO:0000256" key="5">
    <source>
        <dbReference type="SAM" id="Coils"/>
    </source>
</evidence>
<keyword evidence="3" id="KW-0378">Hydrolase</keyword>
<gene>
    <name evidence="7" type="ORF">CYMTET_46734</name>
</gene>
<reference evidence="7 8" key="1">
    <citation type="journal article" date="2015" name="Genome Biol. Evol.">
        <title>Comparative Genomics of a Bacterivorous Green Alga Reveals Evolutionary Causalities and Consequences of Phago-Mixotrophic Mode of Nutrition.</title>
        <authorList>
            <person name="Burns J.A."/>
            <person name="Paasch A."/>
            <person name="Narechania A."/>
            <person name="Kim E."/>
        </authorList>
    </citation>
    <scope>NUCLEOTIDE SEQUENCE [LARGE SCALE GENOMIC DNA]</scope>
    <source>
        <strain evidence="7 8">PLY_AMNH</strain>
    </source>
</reference>
<dbReference type="GO" id="GO:0047617">
    <property type="term" value="F:fatty acyl-CoA hydrolase activity"/>
    <property type="evidence" value="ECO:0007669"/>
    <property type="project" value="TreeGrafter"/>
</dbReference>
<evidence type="ECO:0000313" key="8">
    <source>
        <dbReference type="Proteomes" id="UP001190700"/>
    </source>
</evidence>
<feature type="domain" description="HotDog ACOT-type" evidence="6">
    <location>
        <begin position="92"/>
        <end position="214"/>
    </location>
</feature>
<dbReference type="SUPFAM" id="SSF54637">
    <property type="entry name" value="Thioesterase/thiol ester dehydrase-isomerase"/>
    <property type="match status" value="2"/>
</dbReference>
<evidence type="ECO:0000256" key="3">
    <source>
        <dbReference type="ARBA" id="ARBA00022801"/>
    </source>
</evidence>
<dbReference type="CDD" id="cd03442">
    <property type="entry name" value="BFIT_BACH"/>
    <property type="match status" value="2"/>
</dbReference>
<dbReference type="PANTHER" id="PTHR12655:SF0">
    <property type="entry name" value="ACYL-COENZYME A THIOESTERASE 9, MITOCHONDRIAL"/>
    <property type="match status" value="1"/>
</dbReference>
<keyword evidence="8" id="KW-1185">Reference proteome</keyword>
<evidence type="ECO:0000313" key="7">
    <source>
        <dbReference type="EMBL" id="KAK3243621.1"/>
    </source>
</evidence>
<feature type="domain" description="HotDog ACOT-type" evidence="6">
    <location>
        <begin position="298"/>
        <end position="412"/>
    </location>
</feature>